<evidence type="ECO:0000313" key="5">
    <source>
        <dbReference type="Proteomes" id="UP000634136"/>
    </source>
</evidence>
<dbReference type="InterPro" id="IPR044842">
    <property type="entry name" value="ALKBH9B/ALKBH10B-like"/>
</dbReference>
<dbReference type="GO" id="GO:0008168">
    <property type="term" value="F:methyltransferase activity"/>
    <property type="evidence" value="ECO:0007669"/>
    <property type="project" value="UniProtKB-KW"/>
</dbReference>
<dbReference type="InterPro" id="IPR027450">
    <property type="entry name" value="AlkB-like"/>
</dbReference>
<dbReference type="PANTHER" id="PTHR31447:SF1">
    <property type="entry name" value="OS06G0138200 PROTEIN"/>
    <property type="match status" value="1"/>
</dbReference>
<feature type="region of interest" description="Disordered" evidence="2">
    <location>
        <begin position="392"/>
        <end position="417"/>
    </location>
</feature>
<keyword evidence="4" id="KW-0489">Methyltransferase</keyword>
<dbReference type="InterPro" id="IPR005123">
    <property type="entry name" value="Oxoglu/Fe-dep_dioxygenase_dom"/>
</dbReference>
<dbReference type="OrthoDB" id="271595at2759"/>
<evidence type="ECO:0000256" key="2">
    <source>
        <dbReference type="SAM" id="MobiDB-lite"/>
    </source>
</evidence>
<dbReference type="PROSITE" id="PS51471">
    <property type="entry name" value="FE2OG_OXY"/>
    <property type="match status" value="1"/>
</dbReference>
<comment type="similarity">
    <text evidence="1">Belongs to the alkB family.</text>
</comment>
<dbReference type="Gene3D" id="2.60.120.590">
    <property type="entry name" value="Alpha-ketoglutarate-dependent dioxygenase AlkB-like"/>
    <property type="match status" value="1"/>
</dbReference>
<reference evidence="4" key="1">
    <citation type="submission" date="2020-09" db="EMBL/GenBank/DDBJ databases">
        <title>Genome-Enabled Discovery of Anthraquinone Biosynthesis in Senna tora.</title>
        <authorList>
            <person name="Kang S.-H."/>
            <person name="Pandey R.P."/>
            <person name="Lee C.-M."/>
            <person name="Sim J.-S."/>
            <person name="Jeong J.-T."/>
            <person name="Choi B.-S."/>
            <person name="Jung M."/>
            <person name="Ginzburg D."/>
            <person name="Zhao K."/>
            <person name="Won S.Y."/>
            <person name="Oh T.-J."/>
            <person name="Yu Y."/>
            <person name="Kim N.-H."/>
            <person name="Lee O.R."/>
            <person name="Lee T.-H."/>
            <person name="Bashyal P."/>
            <person name="Kim T.-S."/>
            <person name="Lee W.-H."/>
            <person name="Kawkins C."/>
            <person name="Kim C.-K."/>
            <person name="Kim J.S."/>
            <person name="Ahn B.O."/>
            <person name="Rhee S.Y."/>
            <person name="Sohng J.K."/>
        </authorList>
    </citation>
    <scope>NUCLEOTIDE SEQUENCE</scope>
    <source>
        <tissue evidence="4">Leaf</tissue>
    </source>
</reference>
<sequence>MELLRSLEKEQILEILSDVLCSHCEDLLLARISRLRKRTEYERDDIEYYRDRFDTPRNGHAYEFSGKRYGMQDDSPRDYFQRREYGLIVERSRLGEDSSLSYSHRKRPKLTPHPDFEILLNDGIGGESPLGNRLSKEQKEGIRCSLVQRKRDFTYFENVEGRNINVLEGLELHKRVFNVEEQRNIVDYVYQLQKMGRNGQLRGRTYSEPRKWMRGKGRVTIQFGCCYNYATDKYGNPPGIMRDEEVDPLPPLFKQMIKRMVKWHILPPKFVPDSCIVNIYDEGDCIPPHIDHHDFVRPFATVSFLSECDIVFGSNLKVIGPGEFLGPVPITLPVGSVFILNGNGADVAKHCVPSVPTKRISITFRKMDDSKLPFKFSPDPELVGIKPLITYSPPHKTKTGHDNLKSSEIRQDDRRSF</sequence>
<protein>
    <submittedName>
        <fullName evidence="4">RNA demethylase ALKBH9B-like isoform X1</fullName>
    </submittedName>
</protein>
<gene>
    <name evidence="4" type="ORF">G2W53_005001</name>
</gene>
<dbReference type="GO" id="GO:0032259">
    <property type="term" value="P:methylation"/>
    <property type="evidence" value="ECO:0007669"/>
    <property type="project" value="UniProtKB-KW"/>
</dbReference>
<dbReference type="GO" id="GO:0006402">
    <property type="term" value="P:mRNA catabolic process"/>
    <property type="evidence" value="ECO:0007669"/>
    <property type="project" value="InterPro"/>
</dbReference>
<dbReference type="PANTHER" id="PTHR31447">
    <property type="entry name" value="HYDROXYPROLINE-RICH GLYCOPROTEIN FAMILY PROTEIN-RELATED"/>
    <property type="match status" value="1"/>
</dbReference>
<name>A0A834XDS7_9FABA</name>
<accession>A0A834XDS7</accession>
<dbReference type="Pfam" id="PF13532">
    <property type="entry name" value="2OG-FeII_Oxy_2"/>
    <property type="match status" value="1"/>
</dbReference>
<dbReference type="GO" id="GO:0032451">
    <property type="term" value="F:demethylase activity"/>
    <property type="evidence" value="ECO:0007669"/>
    <property type="project" value="InterPro"/>
</dbReference>
<dbReference type="GO" id="GO:0003729">
    <property type="term" value="F:mRNA binding"/>
    <property type="evidence" value="ECO:0007669"/>
    <property type="project" value="InterPro"/>
</dbReference>
<dbReference type="InterPro" id="IPR037151">
    <property type="entry name" value="AlkB-like_sf"/>
</dbReference>
<dbReference type="Proteomes" id="UP000634136">
    <property type="component" value="Unassembled WGS sequence"/>
</dbReference>
<feature type="compositionally biased region" description="Basic and acidic residues" evidence="2">
    <location>
        <begin position="399"/>
        <end position="417"/>
    </location>
</feature>
<organism evidence="4 5">
    <name type="scientific">Senna tora</name>
    <dbReference type="NCBI Taxonomy" id="362788"/>
    <lineage>
        <taxon>Eukaryota</taxon>
        <taxon>Viridiplantae</taxon>
        <taxon>Streptophyta</taxon>
        <taxon>Embryophyta</taxon>
        <taxon>Tracheophyta</taxon>
        <taxon>Spermatophyta</taxon>
        <taxon>Magnoliopsida</taxon>
        <taxon>eudicotyledons</taxon>
        <taxon>Gunneridae</taxon>
        <taxon>Pentapetalae</taxon>
        <taxon>rosids</taxon>
        <taxon>fabids</taxon>
        <taxon>Fabales</taxon>
        <taxon>Fabaceae</taxon>
        <taxon>Caesalpinioideae</taxon>
        <taxon>Cassia clade</taxon>
        <taxon>Senna</taxon>
    </lineage>
</organism>
<evidence type="ECO:0000256" key="1">
    <source>
        <dbReference type="ARBA" id="ARBA00007879"/>
    </source>
</evidence>
<keyword evidence="4" id="KW-0808">Transferase</keyword>
<evidence type="ECO:0000259" key="3">
    <source>
        <dbReference type="PROSITE" id="PS51471"/>
    </source>
</evidence>
<proteinExistence type="inferred from homology"/>
<dbReference type="SUPFAM" id="SSF51197">
    <property type="entry name" value="Clavaminate synthase-like"/>
    <property type="match status" value="1"/>
</dbReference>
<comment type="caution">
    <text evidence="4">The sequence shown here is derived from an EMBL/GenBank/DDBJ whole genome shotgun (WGS) entry which is preliminary data.</text>
</comment>
<dbReference type="EMBL" id="JAAIUW010000002">
    <property type="protein sequence ID" value="KAF7842703.1"/>
    <property type="molecule type" value="Genomic_DNA"/>
</dbReference>
<keyword evidence="5" id="KW-1185">Reference proteome</keyword>
<dbReference type="AlphaFoldDB" id="A0A834XDS7"/>
<evidence type="ECO:0000313" key="4">
    <source>
        <dbReference type="EMBL" id="KAF7842703.1"/>
    </source>
</evidence>
<feature type="domain" description="Fe2OG dioxygenase" evidence="3">
    <location>
        <begin position="271"/>
        <end position="368"/>
    </location>
</feature>